<evidence type="ECO:0000313" key="1">
    <source>
        <dbReference type="EMBL" id="KAK7754615.1"/>
    </source>
</evidence>
<organism evidence="1 2">
    <name type="scientific">Diatrype stigma</name>
    <dbReference type="NCBI Taxonomy" id="117547"/>
    <lineage>
        <taxon>Eukaryota</taxon>
        <taxon>Fungi</taxon>
        <taxon>Dikarya</taxon>
        <taxon>Ascomycota</taxon>
        <taxon>Pezizomycotina</taxon>
        <taxon>Sordariomycetes</taxon>
        <taxon>Xylariomycetidae</taxon>
        <taxon>Xylariales</taxon>
        <taxon>Diatrypaceae</taxon>
        <taxon>Diatrype</taxon>
    </lineage>
</organism>
<evidence type="ECO:0000313" key="2">
    <source>
        <dbReference type="Proteomes" id="UP001320420"/>
    </source>
</evidence>
<name>A0AAN9UYI1_9PEZI</name>
<protein>
    <recommendedName>
        <fullName evidence="3">F-box domain-containing protein</fullName>
    </recommendedName>
</protein>
<accession>A0AAN9UYI1</accession>
<keyword evidence="2" id="KW-1185">Reference proteome</keyword>
<evidence type="ECO:0008006" key="3">
    <source>
        <dbReference type="Google" id="ProtNLM"/>
    </source>
</evidence>
<comment type="caution">
    <text evidence="1">The sequence shown here is derived from an EMBL/GenBank/DDBJ whole genome shotgun (WGS) entry which is preliminary data.</text>
</comment>
<reference evidence="1 2" key="1">
    <citation type="submission" date="2024-02" db="EMBL/GenBank/DDBJ databases">
        <title>De novo assembly and annotation of 12 fungi associated with fruit tree decline syndrome in Ontario, Canada.</title>
        <authorList>
            <person name="Sulman M."/>
            <person name="Ellouze W."/>
            <person name="Ilyukhin E."/>
        </authorList>
    </citation>
    <scope>NUCLEOTIDE SEQUENCE [LARGE SCALE GENOMIC DNA]</scope>
    <source>
        <strain evidence="1 2">M11/M66-122</strain>
    </source>
</reference>
<dbReference type="AlphaFoldDB" id="A0AAN9UYI1"/>
<proteinExistence type="predicted"/>
<dbReference type="EMBL" id="JAKJXP020000019">
    <property type="protein sequence ID" value="KAK7754615.1"/>
    <property type="molecule type" value="Genomic_DNA"/>
</dbReference>
<gene>
    <name evidence="1" type="ORF">SLS62_003398</name>
</gene>
<dbReference type="Proteomes" id="UP001320420">
    <property type="component" value="Unassembled WGS sequence"/>
</dbReference>
<sequence>MAPSLSTMPSEVYLECTKLLPDFKSLQNFKQTCKRANAIIATNERRIYAAIVPREIGPELFPIAMLCAIAKHESSGLPSAIADCKDHPGDGDRIDKYERRAVDFCKTRLSGQAMVLEDPIPELTLQMLHEMWDFHTTARIYADGYMEKLNCKLPPGCRPISSSERLWAFRAFYILELVRLVAPFEPRKEHEDPAFDAFWRAWAPWEKSQVTGIFSHMRNLACARATVLYPGHWRAAPYPQRFVVHAGLRNVHALLCDEEAAATQFSNLQWYNESGQRQYRWLLPYPRNYTDWLLPPDRHVPATGASLNMPNIMKAYKDFGNDSGPRDAWFFAYIGRHAMGRMDWPDGSDRYRKWAEHSRALGIFHGDGGYMPFLSRERLDSLFDLPSMEEMVEASREVYQPSRGRRAQRI</sequence>